<organism evidence="1 2">
    <name type="scientific">Enterovibrio gelatinilyticus</name>
    <dbReference type="NCBI Taxonomy" id="2899819"/>
    <lineage>
        <taxon>Bacteria</taxon>
        <taxon>Pseudomonadati</taxon>
        <taxon>Pseudomonadota</taxon>
        <taxon>Gammaproteobacteria</taxon>
        <taxon>Vibrionales</taxon>
        <taxon>Vibrionaceae</taxon>
        <taxon>Enterovibrio</taxon>
    </lineage>
</organism>
<protein>
    <submittedName>
        <fullName evidence="1">Uncharacterized protein</fullName>
    </submittedName>
</protein>
<evidence type="ECO:0000313" key="1">
    <source>
        <dbReference type="EMBL" id="MDD1792768.1"/>
    </source>
</evidence>
<reference evidence="1" key="1">
    <citation type="submission" date="2021-12" db="EMBL/GenBank/DDBJ databases">
        <title>Enterovibrio ZSDZ35 sp. nov. and Enterovibrio ZSDZ42 sp. nov., isolated from coastal seawater in Qingdao.</title>
        <authorList>
            <person name="Zhang P."/>
        </authorList>
    </citation>
    <scope>NUCLEOTIDE SEQUENCE</scope>
    <source>
        <strain evidence="1">ZSDZ42</strain>
    </source>
</reference>
<dbReference type="Proteomes" id="UP001149400">
    <property type="component" value="Unassembled WGS sequence"/>
</dbReference>
<accession>A0ABT5QXN1</accession>
<keyword evidence="2" id="KW-1185">Reference proteome</keyword>
<gene>
    <name evidence="1" type="ORF">LRP50_06490</name>
</gene>
<evidence type="ECO:0000313" key="2">
    <source>
        <dbReference type="Proteomes" id="UP001149400"/>
    </source>
</evidence>
<dbReference type="EMBL" id="JAJUBC010000005">
    <property type="protein sequence ID" value="MDD1792768.1"/>
    <property type="molecule type" value="Genomic_DNA"/>
</dbReference>
<name>A0ABT5QXN1_9GAMM</name>
<comment type="caution">
    <text evidence="1">The sequence shown here is derived from an EMBL/GenBank/DDBJ whole genome shotgun (WGS) entry which is preliminary data.</text>
</comment>
<proteinExistence type="predicted"/>
<sequence>MPDVPERDVLRFQANSFTRVGPLSEVALLKAQNVPASELAPLTTQHITWKTL</sequence>
<dbReference type="RefSeq" id="WP_274163650.1">
    <property type="nucleotide sequence ID" value="NZ_JAJUBC010000005.1"/>
</dbReference>